<organism evidence="2">
    <name type="scientific">uncultured bacterium contig00086</name>
    <dbReference type="NCBI Taxonomy" id="1181559"/>
    <lineage>
        <taxon>Bacteria</taxon>
        <taxon>environmental samples</taxon>
    </lineage>
</organism>
<reference evidence="2" key="1">
    <citation type="submission" date="2012-03" db="EMBL/GenBank/DDBJ databases">
        <title>Functional metagenomics reveals considerable lignocellulase gene clusters in the gut microbiome of a wood-feeding higher termite.</title>
        <authorList>
            <person name="Liu N."/>
        </authorList>
    </citation>
    <scope>NUCLEOTIDE SEQUENCE</scope>
</reference>
<name>A0A806KG94_9BACT</name>
<keyword evidence="1" id="KW-0472">Membrane</keyword>
<feature type="transmembrane region" description="Helical" evidence="1">
    <location>
        <begin position="515"/>
        <end position="533"/>
    </location>
</feature>
<protein>
    <recommendedName>
        <fullName evidence="3">CHASE2 domain-containing protein</fullName>
    </recommendedName>
</protein>
<evidence type="ECO:0000256" key="1">
    <source>
        <dbReference type="SAM" id="Phobius"/>
    </source>
</evidence>
<dbReference type="AlphaFoldDB" id="A0A806KG94"/>
<sequence length="813" mass="89806">MASFFSAAGIAALICFLLEGPRLGPLYDFLLRRRSSPPVAREILIIDIPGQELGDEILEPGAASTLLNIMTEMNARSLIIQVPILGSSAGGTAGEAEILYRFDEEFSILSNNIRNLFDAIRTGSIAPREAARYVGELVELSEKGKERLVSALVRRDAEGIIKMERAAAFFGDVRRPGDLRVQLITAGEEAIQPVEGGGILTEENEYSRARRDRDGVLRRVAPLISVPYLSDAETNERNLEHIIYGALKTRFRSMEIDYSDTGPVLIATDGPNGMNRIIPLDRSGAIIFEIPRGVMNFRRISISDFMAYDEADRNMRRLLSEYESLGIFRNIEGEKRPDFLYDFALSLREELSSFSIMGQSEEFKQFWIESRKNYFGYLDDFLYGPAEVQLIRVYEMMIADEPEDSSAIPNFTGMRDSTIEAFSVLREKYSELMGLREKLDTALSSSFCILGRGAVQPRPEEAVRTATLFDAWAFTRNIAEKIKSIFVWPELTDVEASALLANSILTGRVIKPGQFLYLLIGSLASAFLICFVIKSFGMASTLGAGFLLTLLAGAGFSFAFLFTGIWLDPLAPIGAGTAGVLVSFLWITIAGLRYSRRFRLAYGPYISRQCLKGIIRAGKPLPSQSITVKAAMIAIKNTDPAFFDNTPAFHSRAVLAFHKMTADIIKKAGGTIIGLEEDIVTFCFGSPLERVFLSDNNKASPYEANIYARDAPAIMAVNIVTEIAGNPECEHFCFGLDAGNCSFAWSPLSGYFALGAPVQKAKLLSRIAGHYNTRIIISSEVNEAVPDLPVKKLTLRKKDGTEGEVFYSLMAKN</sequence>
<feature type="transmembrane region" description="Helical" evidence="1">
    <location>
        <begin position="573"/>
        <end position="592"/>
    </location>
</feature>
<evidence type="ECO:0008006" key="3">
    <source>
        <dbReference type="Google" id="ProtNLM"/>
    </source>
</evidence>
<accession>A0A806KG94</accession>
<proteinExistence type="predicted"/>
<keyword evidence="1" id="KW-0812">Transmembrane</keyword>
<dbReference type="EMBL" id="JQ844239">
    <property type="protein sequence ID" value="AGS53645.1"/>
    <property type="molecule type" value="Genomic_DNA"/>
</dbReference>
<keyword evidence="1" id="KW-1133">Transmembrane helix</keyword>
<evidence type="ECO:0000313" key="2">
    <source>
        <dbReference type="EMBL" id="AGS53645.1"/>
    </source>
</evidence>
<feature type="transmembrane region" description="Helical" evidence="1">
    <location>
        <begin position="545"/>
        <end position="567"/>
    </location>
</feature>